<feature type="compositionally biased region" description="Polar residues" evidence="1">
    <location>
        <begin position="100"/>
        <end position="110"/>
    </location>
</feature>
<protein>
    <submittedName>
        <fullName evidence="2">Uncharacterized protein</fullName>
    </submittedName>
</protein>
<sequence length="116" mass="13481">MLYGSECWPMHKNHGRQLHSAEMTMLRWACGWTRLDRLHDVIRERFGIPPIADKCAKPVSDDTVMFFAELDVIGKRPTYLKPVNIYLDQAFNREAHQNGGPRQQAGQTLMNEKRQI</sequence>
<dbReference type="Proteomes" id="UP000230423">
    <property type="component" value="Unassembled WGS sequence"/>
</dbReference>
<evidence type="ECO:0000313" key="3">
    <source>
        <dbReference type="Proteomes" id="UP000230423"/>
    </source>
</evidence>
<dbReference type="AlphaFoldDB" id="A0A2G9UKP8"/>
<accession>A0A2G9UKP8</accession>
<organism evidence="2 3">
    <name type="scientific">Teladorsagia circumcincta</name>
    <name type="common">Brown stomach worm</name>
    <name type="synonym">Ostertagia circumcincta</name>
    <dbReference type="NCBI Taxonomy" id="45464"/>
    <lineage>
        <taxon>Eukaryota</taxon>
        <taxon>Metazoa</taxon>
        <taxon>Ecdysozoa</taxon>
        <taxon>Nematoda</taxon>
        <taxon>Chromadorea</taxon>
        <taxon>Rhabditida</taxon>
        <taxon>Rhabditina</taxon>
        <taxon>Rhabditomorpha</taxon>
        <taxon>Strongyloidea</taxon>
        <taxon>Trichostrongylidae</taxon>
        <taxon>Teladorsagia</taxon>
    </lineage>
</organism>
<evidence type="ECO:0000256" key="1">
    <source>
        <dbReference type="SAM" id="MobiDB-lite"/>
    </source>
</evidence>
<feature type="region of interest" description="Disordered" evidence="1">
    <location>
        <begin position="94"/>
        <end position="116"/>
    </location>
</feature>
<proteinExistence type="predicted"/>
<reference evidence="2 3" key="1">
    <citation type="submission" date="2015-09" db="EMBL/GenBank/DDBJ databases">
        <title>Draft genome of the parasitic nematode Teladorsagia circumcincta isolate WARC Sus (inbred).</title>
        <authorList>
            <person name="Mitreva M."/>
        </authorList>
    </citation>
    <scope>NUCLEOTIDE SEQUENCE [LARGE SCALE GENOMIC DNA]</scope>
    <source>
        <strain evidence="2 3">S</strain>
    </source>
</reference>
<evidence type="ECO:0000313" key="2">
    <source>
        <dbReference type="EMBL" id="PIO70723.1"/>
    </source>
</evidence>
<name>A0A2G9UKP8_TELCI</name>
<dbReference type="EMBL" id="KZ346178">
    <property type="protein sequence ID" value="PIO70723.1"/>
    <property type="molecule type" value="Genomic_DNA"/>
</dbReference>
<gene>
    <name evidence="2" type="ORF">TELCIR_07423</name>
</gene>
<keyword evidence="3" id="KW-1185">Reference proteome</keyword>